<sequence length="173" mass="20762">MSCNLHQFIQFFVKLYDKESLKLILIPKNTICWYEQGAKDIWTSKIADKLLEQANSGFKSTEQFLNLSENVEYIKRQKKEEDMHSRFCDNIKVKLNHPLKSWYAIKYLIPLHTYLQAKKGFDVLFNFNFKFDPPKRVESWIDNIWDNEIEEITQPDLRGADEHFFKNSFEELL</sequence>
<reference evidence="1" key="1">
    <citation type="submission" date="2021-06" db="EMBL/GenBank/DDBJ databases">
        <authorList>
            <person name="Kallberg Y."/>
            <person name="Tangrot J."/>
            <person name="Rosling A."/>
        </authorList>
    </citation>
    <scope>NUCLEOTIDE SEQUENCE</scope>
    <source>
        <strain evidence="1">MA461A</strain>
    </source>
</reference>
<organism evidence="1 2">
    <name type="scientific">Racocetra persica</name>
    <dbReference type="NCBI Taxonomy" id="160502"/>
    <lineage>
        <taxon>Eukaryota</taxon>
        <taxon>Fungi</taxon>
        <taxon>Fungi incertae sedis</taxon>
        <taxon>Mucoromycota</taxon>
        <taxon>Glomeromycotina</taxon>
        <taxon>Glomeromycetes</taxon>
        <taxon>Diversisporales</taxon>
        <taxon>Gigasporaceae</taxon>
        <taxon>Racocetra</taxon>
    </lineage>
</organism>
<protein>
    <submittedName>
        <fullName evidence="1">30435_t:CDS:1</fullName>
    </submittedName>
</protein>
<evidence type="ECO:0000313" key="2">
    <source>
        <dbReference type="Proteomes" id="UP000789920"/>
    </source>
</evidence>
<proteinExistence type="predicted"/>
<accession>A0ACA9NAR1</accession>
<comment type="caution">
    <text evidence="1">The sequence shown here is derived from an EMBL/GenBank/DDBJ whole genome shotgun (WGS) entry which is preliminary data.</text>
</comment>
<dbReference type="EMBL" id="CAJVQC010012867">
    <property type="protein sequence ID" value="CAG8642717.1"/>
    <property type="molecule type" value="Genomic_DNA"/>
</dbReference>
<feature type="non-terminal residue" evidence="1">
    <location>
        <position position="1"/>
    </location>
</feature>
<dbReference type="Proteomes" id="UP000789920">
    <property type="component" value="Unassembled WGS sequence"/>
</dbReference>
<keyword evidence="2" id="KW-1185">Reference proteome</keyword>
<feature type="non-terminal residue" evidence="1">
    <location>
        <position position="173"/>
    </location>
</feature>
<gene>
    <name evidence="1" type="ORF">RPERSI_LOCUS7548</name>
</gene>
<name>A0ACA9NAR1_9GLOM</name>
<evidence type="ECO:0000313" key="1">
    <source>
        <dbReference type="EMBL" id="CAG8642717.1"/>
    </source>
</evidence>